<proteinExistence type="inferred from homology"/>
<protein>
    <submittedName>
        <fullName evidence="5">Efflux RND transporter periplasmic adaptor subunit</fullName>
    </submittedName>
</protein>
<dbReference type="NCBIfam" id="TIGR01730">
    <property type="entry name" value="RND_mfp"/>
    <property type="match status" value="1"/>
</dbReference>
<dbReference type="Gene3D" id="1.10.287.470">
    <property type="entry name" value="Helix hairpin bin"/>
    <property type="match status" value="1"/>
</dbReference>
<evidence type="ECO:0000256" key="1">
    <source>
        <dbReference type="ARBA" id="ARBA00009477"/>
    </source>
</evidence>
<dbReference type="EMBL" id="JBHSBY010000034">
    <property type="protein sequence ID" value="MFC4196547.1"/>
    <property type="molecule type" value="Genomic_DNA"/>
</dbReference>
<comment type="similarity">
    <text evidence="1">Belongs to the membrane fusion protein (MFP) (TC 8.A.1) family.</text>
</comment>
<dbReference type="RefSeq" id="WP_378959878.1">
    <property type="nucleotide sequence ID" value="NZ_JBHRXC010000016.1"/>
</dbReference>
<evidence type="ECO:0000313" key="6">
    <source>
        <dbReference type="Proteomes" id="UP001595792"/>
    </source>
</evidence>
<keyword evidence="2" id="KW-0813">Transport</keyword>
<dbReference type="InterPro" id="IPR051909">
    <property type="entry name" value="MFP_Cation_Efflux"/>
</dbReference>
<feature type="domain" description="CusB-like beta-barrel" evidence="4">
    <location>
        <begin position="227"/>
        <end position="298"/>
    </location>
</feature>
<reference evidence="6" key="1">
    <citation type="journal article" date="2019" name="Int. J. Syst. Evol. Microbiol.">
        <title>The Global Catalogue of Microorganisms (GCM) 10K type strain sequencing project: providing services to taxonomists for standard genome sequencing and annotation.</title>
        <authorList>
            <consortium name="The Broad Institute Genomics Platform"/>
            <consortium name="The Broad Institute Genome Sequencing Center for Infectious Disease"/>
            <person name="Wu L."/>
            <person name="Ma J."/>
        </authorList>
    </citation>
    <scope>NUCLEOTIDE SEQUENCE [LARGE SCALE GENOMIC DNA]</scope>
    <source>
        <strain evidence="6">CCM 8689</strain>
    </source>
</reference>
<gene>
    <name evidence="5" type="ORF">ACFOUY_07535</name>
</gene>
<evidence type="ECO:0000259" key="4">
    <source>
        <dbReference type="Pfam" id="PF25954"/>
    </source>
</evidence>
<keyword evidence="6" id="KW-1185">Reference proteome</keyword>
<dbReference type="PANTHER" id="PTHR30097:SF4">
    <property type="entry name" value="SLR6042 PROTEIN"/>
    <property type="match status" value="1"/>
</dbReference>
<dbReference type="Proteomes" id="UP001595792">
    <property type="component" value="Unassembled WGS sequence"/>
</dbReference>
<name>A0ABV8NJY9_9SPHI</name>
<dbReference type="SUPFAM" id="SSF111369">
    <property type="entry name" value="HlyD-like secretion proteins"/>
    <property type="match status" value="1"/>
</dbReference>
<feature type="chain" id="PRO_5046988920" evidence="3">
    <location>
        <begin position="22"/>
        <end position="376"/>
    </location>
</feature>
<dbReference type="Gene3D" id="2.40.30.170">
    <property type="match status" value="1"/>
</dbReference>
<dbReference type="Gene3D" id="2.40.420.20">
    <property type="match status" value="1"/>
</dbReference>
<sequence>MKNLIPIFVILLLTACGQKDAAPEKVANNTDQPDVVILNTAQLKNAGIQTGQIENQNIAEVIRVNGSIDVPPQNMVSISMPLGGYLRSTKLLPGMHVSKGEAIAEMEDQQYIQMQQDYLTIKAKLEFAQREYLRQKELNQSQASSNKVFQQAEADYKTLRISLGALAEKLSLININASRLTERNISRKINIYSPITGFVSKVNVNIGKYVNPSDVLFELVNPTDIHLNLKVFEKDLPKLAIGQKLKAYSNNFPEKKYDCEIILISKDLSTDHLAEVHSHFENYDQALIPGMYMNAEIQVNNNRSSTVPDEALVDFEGKQYIFFSIGPGRFKMTLVESGKSESGSTEIKHPETLSGKPIVIKGAYTLLMKLKNKADE</sequence>
<organism evidence="5 6">
    <name type="scientific">Pedobacter jamesrossensis</name>
    <dbReference type="NCBI Taxonomy" id="1908238"/>
    <lineage>
        <taxon>Bacteria</taxon>
        <taxon>Pseudomonadati</taxon>
        <taxon>Bacteroidota</taxon>
        <taxon>Sphingobacteriia</taxon>
        <taxon>Sphingobacteriales</taxon>
        <taxon>Sphingobacteriaceae</taxon>
        <taxon>Pedobacter</taxon>
    </lineage>
</organism>
<dbReference type="InterPro" id="IPR006143">
    <property type="entry name" value="RND_pump_MFP"/>
</dbReference>
<evidence type="ECO:0000313" key="5">
    <source>
        <dbReference type="EMBL" id="MFC4196547.1"/>
    </source>
</evidence>
<dbReference type="PANTHER" id="PTHR30097">
    <property type="entry name" value="CATION EFFLUX SYSTEM PROTEIN CUSB"/>
    <property type="match status" value="1"/>
</dbReference>
<evidence type="ECO:0000256" key="3">
    <source>
        <dbReference type="SAM" id="SignalP"/>
    </source>
</evidence>
<dbReference type="InterPro" id="IPR058792">
    <property type="entry name" value="Beta-barrel_RND_2"/>
</dbReference>
<feature type="signal peptide" evidence="3">
    <location>
        <begin position="1"/>
        <end position="21"/>
    </location>
</feature>
<evidence type="ECO:0000256" key="2">
    <source>
        <dbReference type="ARBA" id="ARBA00022448"/>
    </source>
</evidence>
<dbReference type="PROSITE" id="PS51257">
    <property type="entry name" value="PROKAR_LIPOPROTEIN"/>
    <property type="match status" value="1"/>
</dbReference>
<keyword evidence="3" id="KW-0732">Signal</keyword>
<comment type="caution">
    <text evidence="5">The sequence shown here is derived from an EMBL/GenBank/DDBJ whole genome shotgun (WGS) entry which is preliminary data.</text>
</comment>
<dbReference type="Pfam" id="PF25954">
    <property type="entry name" value="Beta-barrel_RND_2"/>
    <property type="match status" value="1"/>
</dbReference>
<accession>A0ABV8NJY9</accession>